<dbReference type="Proteomes" id="UP000736335">
    <property type="component" value="Unassembled WGS sequence"/>
</dbReference>
<dbReference type="AlphaFoldDB" id="A0A9P6HGG8"/>
<proteinExistence type="predicted"/>
<gene>
    <name evidence="2" type="ORF">BJ322DRAFT_1020480</name>
</gene>
<reference evidence="2" key="2">
    <citation type="submission" date="2020-11" db="EMBL/GenBank/DDBJ databases">
        <authorList>
            <consortium name="DOE Joint Genome Institute"/>
            <person name="Kuo A."/>
            <person name="Miyauchi S."/>
            <person name="Kiss E."/>
            <person name="Drula E."/>
            <person name="Kohler A."/>
            <person name="Sanchez-Garcia M."/>
            <person name="Andreopoulos B."/>
            <person name="Barry K.W."/>
            <person name="Bonito G."/>
            <person name="Buee M."/>
            <person name="Carver A."/>
            <person name="Chen C."/>
            <person name="Cichocki N."/>
            <person name="Clum A."/>
            <person name="Culley D."/>
            <person name="Crous P.W."/>
            <person name="Fauchery L."/>
            <person name="Girlanda M."/>
            <person name="Hayes R."/>
            <person name="Keri Z."/>
            <person name="Labutti K."/>
            <person name="Lipzen A."/>
            <person name="Lombard V."/>
            <person name="Magnuson J."/>
            <person name="Maillard F."/>
            <person name="Morin E."/>
            <person name="Murat C."/>
            <person name="Nolan M."/>
            <person name="Ohm R."/>
            <person name="Pangilinan J."/>
            <person name="Pereira M."/>
            <person name="Perotto S."/>
            <person name="Peter M."/>
            <person name="Riley R."/>
            <person name="Sitrit Y."/>
            <person name="Stielow B."/>
            <person name="Szollosi G."/>
            <person name="Zifcakova L."/>
            <person name="Stursova M."/>
            <person name="Spatafora J.W."/>
            <person name="Tedersoo L."/>
            <person name="Vaario L.-M."/>
            <person name="Yamada A."/>
            <person name="Yan M."/>
            <person name="Wang P."/>
            <person name="Xu J."/>
            <person name="Bruns T."/>
            <person name="Baldrian P."/>
            <person name="Vilgalys R."/>
            <person name="Henrissat B."/>
            <person name="Grigoriev I.V."/>
            <person name="Hibbett D."/>
            <person name="Nagy L.G."/>
            <person name="Martin F.M."/>
        </authorList>
    </citation>
    <scope>NUCLEOTIDE SEQUENCE</scope>
    <source>
        <strain evidence="2">UH-Tt-Lm1</strain>
    </source>
</reference>
<organism evidence="2 3">
    <name type="scientific">Thelephora terrestris</name>
    <dbReference type="NCBI Taxonomy" id="56493"/>
    <lineage>
        <taxon>Eukaryota</taxon>
        <taxon>Fungi</taxon>
        <taxon>Dikarya</taxon>
        <taxon>Basidiomycota</taxon>
        <taxon>Agaricomycotina</taxon>
        <taxon>Agaricomycetes</taxon>
        <taxon>Thelephorales</taxon>
        <taxon>Thelephoraceae</taxon>
        <taxon>Thelephora</taxon>
    </lineage>
</organism>
<evidence type="ECO:0000256" key="1">
    <source>
        <dbReference type="SAM" id="MobiDB-lite"/>
    </source>
</evidence>
<evidence type="ECO:0000313" key="3">
    <source>
        <dbReference type="Proteomes" id="UP000736335"/>
    </source>
</evidence>
<accession>A0A9P6HGG8</accession>
<protein>
    <submittedName>
        <fullName evidence="2">Uncharacterized protein</fullName>
    </submittedName>
</protein>
<name>A0A9P6HGG8_9AGAM</name>
<comment type="caution">
    <text evidence="2">The sequence shown here is derived from an EMBL/GenBank/DDBJ whole genome shotgun (WGS) entry which is preliminary data.</text>
</comment>
<sequence>MATLYRESEGRQTGIHDKGERRFPVGLRANIDEDVQFSSYTVLRQKTEEGDLQADDYGRGFRWGFLSMVLVSGLLHLVGRRGQSPKRGNGRDRGSRRSVGTDWIVRDEITYGDYPSSPNNRRRLGQLPEVTWQPDGGRVCKGGDDAGKDERGERQVDGDLGGTLGREVKKEIFASEGAEFQMIALSTAHALVFLKGAESGGLSV</sequence>
<feature type="region of interest" description="Disordered" evidence="1">
    <location>
        <begin position="132"/>
        <end position="156"/>
    </location>
</feature>
<dbReference type="EMBL" id="WIUZ02000006">
    <property type="protein sequence ID" value="KAF9786452.1"/>
    <property type="molecule type" value="Genomic_DNA"/>
</dbReference>
<reference evidence="2" key="1">
    <citation type="journal article" date="2020" name="Nat. Commun.">
        <title>Large-scale genome sequencing of mycorrhizal fungi provides insights into the early evolution of symbiotic traits.</title>
        <authorList>
            <person name="Miyauchi S."/>
            <person name="Kiss E."/>
            <person name="Kuo A."/>
            <person name="Drula E."/>
            <person name="Kohler A."/>
            <person name="Sanchez-Garcia M."/>
            <person name="Morin E."/>
            <person name="Andreopoulos B."/>
            <person name="Barry K.W."/>
            <person name="Bonito G."/>
            <person name="Buee M."/>
            <person name="Carver A."/>
            <person name="Chen C."/>
            <person name="Cichocki N."/>
            <person name="Clum A."/>
            <person name="Culley D."/>
            <person name="Crous P.W."/>
            <person name="Fauchery L."/>
            <person name="Girlanda M."/>
            <person name="Hayes R.D."/>
            <person name="Keri Z."/>
            <person name="LaButti K."/>
            <person name="Lipzen A."/>
            <person name="Lombard V."/>
            <person name="Magnuson J."/>
            <person name="Maillard F."/>
            <person name="Murat C."/>
            <person name="Nolan M."/>
            <person name="Ohm R.A."/>
            <person name="Pangilinan J."/>
            <person name="Pereira M.F."/>
            <person name="Perotto S."/>
            <person name="Peter M."/>
            <person name="Pfister S."/>
            <person name="Riley R."/>
            <person name="Sitrit Y."/>
            <person name="Stielow J.B."/>
            <person name="Szollosi G."/>
            <person name="Zifcakova L."/>
            <person name="Stursova M."/>
            <person name="Spatafora J.W."/>
            <person name="Tedersoo L."/>
            <person name="Vaario L.M."/>
            <person name="Yamada A."/>
            <person name="Yan M."/>
            <person name="Wang P."/>
            <person name="Xu J."/>
            <person name="Bruns T."/>
            <person name="Baldrian P."/>
            <person name="Vilgalys R."/>
            <person name="Dunand C."/>
            <person name="Henrissat B."/>
            <person name="Grigoriev I.V."/>
            <person name="Hibbett D."/>
            <person name="Nagy L.G."/>
            <person name="Martin F.M."/>
        </authorList>
    </citation>
    <scope>NUCLEOTIDE SEQUENCE</scope>
    <source>
        <strain evidence="2">UH-Tt-Lm1</strain>
    </source>
</reference>
<keyword evidence="3" id="KW-1185">Reference proteome</keyword>
<feature type="compositionally biased region" description="Basic and acidic residues" evidence="1">
    <location>
        <begin position="141"/>
        <end position="156"/>
    </location>
</feature>
<evidence type="ECO:0000313" key="2">
    <source>
        <dbReference type="EMBL" id="KAF9786452.1"/>
    </source>
</evidence>